<dbReference type="RefSeq" id="XP_025381437.1">
    <property type="nucleotide sequence ID" value="XM_025518655.1"/>
</dbReference>
<accession>A0A316YYA4</accession>
<dbReference type="STRING" id="215250.A0A316YYA4"/>
<dbReference type="Gene3D" id="3.50.50.60">
    <property type="entry name" value="FAD/NAD(P)-binding domain"/>
    <property type="match status" value="1"/>
</dbReference>
<evidence type="ECO:0000259" key="1">
    <source>
        <dbReference type="Pfam" id="PF01593"/>
    </source>
</evidence>
<dbReference type="OrthoDB" id="38045at2759"/>
<reference evidence="2 3" key="1">
    <citation type="journal article" date="2018" name="Mol. Biol. Evol.">
        <title>Broad Genomic Sampling Reveals a Smut Pathogenic Ancestry of the Fungal Clade Ustilaginomycotina.</title>
        <authorList>
            <person name="Kijpornyongpan T."/>
            <person name="Mondo S.J."/>
            <person name="Barry K."/>
            <person name="Sandor L."/>
            <person name="Lee J."/>
            <person name="Lipzen A."/>
            <person name="Pangilinan J."/>
            <person name="LaButti K."/>
            <person name="Hainaut M."/>
            <person name="Henrissat B."/>
            <person name="Grigoriev I.V."/>
            <person name="Spatafora J.W."/>
            <person name="Aime M.C."/>
        </authorList>
    </citation>
    <scope>NUCLEOTIDE SEQUENCE [LARGE SCALE GENOMIC DNA]</scope>
    <source>
        <strain evidence="2 3">MCA 4198</strain>
    </source>
</reference>
<feature type="domain" description="Amine oxidase" evidence="1">
    <location>
        <begin position="17"/>
        <end position="271"/>
    </location>
</feature>
<dbReference type="GeneID" id="37040571"/>
<dbReference type="Pfam" id="PF01593">
    <property type="entry name" value="Amino_oxidase"/>
    <property type="match status" value="1"/>
</dbReference>
<name>A0A316YYA4_9BASI</name>
<evidence type="ECO:0000313" key="2">
    <source>
        <dbReference type="EMBL" id="PWN94239.1"/>
    </source>
</evidence>
<dbReference type="Proteomes" id="UP000245768">
    <property type="component" value="Unassembled WGS sequence"/>
</dbReference>
<dbReference type="GO" id="GO:0016491">
    <property type="term" value="F:oxidoreductase activity"/>
    <property type="evidence" value="ECO:0007669"/>
    <property type="project" value="InterPro"/>
</dbReference>
<sequence>MPSSTSVDTLVIGAGPTGLGAAKRLNQLNTATWLLVDANEEAGGLASTDVTKEGFLFDVGGHVIFSHYAYFDDVIAEALPNEKDWYNHQRVSYVRRKNIWVPFPYQNNISVLPVEDQVQALEGMIDAAEVRVRAKDAPQTFDEWIMRMMGQGIADQFMRPYNYKVWAFPTTTMQCKWLGERVAAPSLKLSLSNTLYKKVAGGWGPNATFKFPAEGGTGGIWKAVAKTLPQEKLQFKRKVVNIDAKAHTASLDDGSKIQYKHLVSTMGVDYLIDNLKDADQSDVKQLKAAKEGLIYSSTHVIGIGIRGKQPERIGDKCWLYFPEDNCPFYRATIFSNYSPNNCPAEGAKLPTLQYADPTQGKPDSTPKDGPYWSLMMEVSESSAKPVNLQTILAETVQGCVNTELCLPGDEIVSLYHRKFTPGYPTPSLGRDAALSAILPTLESKYNILSRGRFGSWKYEVGNQDHSFMLGVEAVDKALYGAPEMTLESPDFVNGRRNAERRLTPSA</sequence>
<dbReference type="SUPFAM" id="SSF51971">
    <property type="entry name" value="Nucleotide-binding domain"/>
    <property type="match status" value="1"/>
</dbReference>
<dbReference type="InParanoid" id="A0A316YYA4"/>
<protein>
    <submittedName>
        <fullName evidence="2">FAD/NAD(P)-binding domain-containing protein</fullName>
    </submittedName>
</protein>
<dbReference type="InterPro" id="IPR002937">
    <property type="entry name" value="Amino_oxidase"/>
</dbReference>
<keyword evidence="3" id="KW-1185">Reference proteome</keyword>
<dbReference type="PANTHER" id="PTHR43734:SF4">
    <property type="entry name" value="AMINE OXIDASE DOMAIN-CONTAINING PROTEIN"/>
    <property type="match status" value="1"/>
</dbReference>
<proteinExistence type="predicted"/>
<dbReference type="FunFam" id="3.50.50.60:FF:000220">
    <property type="entry name" value="UDP-galactopyranose mutase"/>
    <property type="match status" value="1"/>
</dbReference>
<dbReference type="InterPro" id="IPR036188">
    <property type="entry name" value="FAD/NAD-bd_sf"/>
</dbReference>
<dbReference type="PANTHER" id="PTHR43734">
    <property type="entry name" value="PHYTOENE DESATURASE"/>
    <property type="match status" value="1"/>
</dbReference>
<gene>
    <name evidence="2" type="ORF">FA10DRAFT_225702</name>
</gene>
<dbReference type="AlphaFoldDB" id="A0A316YYA4"/>
<dbReference type="EMBL" id="KZ819634">
    <property type="protein sequence ID" value="PWN94239.1"/>
    <property type="molecule type" value="Genomic_DNA"/>
</dbReference>
<evidence type="ECO:0000313" key="3">
    <source>
        <dbReference type="Proteomes" id="UP000245768"/>
    </source>
</evidence>
<organism evidence="2 3">
    <name type="scientific">Acaromyces ingoldii</name>
    <dbReference type="NCBI Taxonomy" id="215250"/>
    <lineage>
        <taxon>Eukaryota</taxon>
        <taxon>Fungi</taxon>
        <taxon>Dikarya</taxon>
        <taxon>Basidiomycota</taxon>
        <taxon>Ustilaginomycotina</taxon>
        <taxon>Exobasidiomycetes</taxon>
        <taxon>Exobasidiales</taxon>
        <taxon>Cryptobasidiaceae</taxon>
        <taxon>Acaromyces</taxon>
    </lineage>
</organism>